<evidence type="ECO:0000313" key="4">
    <source>
        <dbReference type="EMBL" id="PRY25204.1"/>
    </source>
</evidence>
<dbReference type="PANTHER" id="PTHR43584:SF8">
    <property type="entry name" value="N-ACETYLMURAMATE ALPHA-1-PHOSPHATE URIDYLYLTRANSFERASE"/>
    <property type="match status" value="1"/>
</dbReference>
<keyword evidence="2" id="KW-0548">Nucleotidyltransferase</keyword>
<feature type="domain" description="Nucleotidyl transferase" evidence="3">
    <location>
        <begin position="3"/>
        <end position="223"/>
    </location>
</feature>
<dbReference type="InterPro" id="IPR005835">
    <property type="entry name" value="NTP_transferase_dom"/>
</dbReference>
<dbReference type="InterPro" id="IPR050065">
    <property type="entry name" value="GlmU-like"/>
</dbReference>
<evidence type="ECO:0000259" key="3">
    <source>
        <dbReference type="Pfam" id="PF00483"/>
    </source>
</evidence>
<dbReference type="AlphaFoldDB" id="A0A2T0RVL7"/>
<dbReference type="Proteomes" id="UP000239480">
    <property type="component" value="Unassembled WGS sequence"/>
</dbReference>
<evidence type="ECO:0000256" key="2">
    <source>
        <dbReference type="ARBA" id="ARBA00022695"/>
    </source>
</evidence>
<keyword evidence="1 4" id="KW-0808">Transferase</keyword>
<accession>A0A2T0RVL7</accession>
<comment type="caution">
    <text evidence="4">The sequence shown here is derived from an EMBL/GenBank/DDBJ whole genome shotgun (WGS) entry which is preliminary data.</text>
</comment>
<dbReference type="PANTHER" id="PTHR43584">
    <property type="entry name" value="NUCLEOTIDYL TRANSFERASE"/>
    <property type="match status" value="1"/>
</dbReference>
<protein>
    <submittedName>
        <fullName evidence="4">Glucose-1-phosphate thymidylyltransferase</fullName>
    </submittedName>
</protein>
<dbReference type="RefSeq" id="WP_106204126.1">
    <property type="nucleotide sequence ID" value="NZ_PVTD01000002.1"/>
</dbReference>
<dbReference type="OrthoDB" id="9801810at2"/>
<dbReference type="Pfam" id="PF00483">
    <property type="entry name" value="NTP_transferase"/>
    <property type="match status" value="1"/>
</dbReference>
<organism evidence="4 5">
    <name type="scientific">Aliiruegeria haliotis</name>
    <dbReference type="NCBI Taxonomy" id="1280846"/>
    <lineage>
        <taxon>Bacteria</taxon>
        <taxon>Pseudomonadati</taxon>
        <taxon>Pseudomonadota</taxon>
        <taxon>Alphaproteobacteria</taxon>
        <taxon>Rhodobacterales</taxon>
        <taxon>Roseobacteraceae</taxon>
        <taxon>Aliiruegeria</taxon>
    </lineage>
</organism>
<dbReference type="CDD" id="cd04181">
    <property type="entry name" value="NTP_transferase"/>
    <property type="match status" value="1"/>
</dbReference>
<reference evidence="4 5" key="1">
    <citation type="submission" date="2018-03" db="EMBL/GenBank/DDBJ databases">
        <title>Genomic Encyclopedia of Archaeal and Bacterial Type Strains, Phase II (KMG-II): from individual species to whole genera.</title>
        <authorList>
            <person name="Goeker M."/>
        </authorList>
    </citation>
    <scope>NUCLEOTIDE SEQUENCE [LARGE SCALE GENOMIC DNA]</scope>
    <source>
        <strain evidence="4 5">DSM 29328</strain>
    </source>
</reference>
<dbReference type="InterPro" id="IPR029044">
    <property type="entry name" value="Nucleotide-diphossugar_trans"/>
</dbReference>
<gene>
    <name evidence="4" type="ORF">CLV78_102381</name>
</gene>
<dbReference type="EMBL" id="PVTD01000002">
    <property type="protein sequence ID" value="PRY25204.1"/>
    <property type="molecule type" value="Genomic_DNA"/>
</dbReference>
<evidence type="ECO:0000313" key="5">
    <source>
        <dbReference type="Proteomes" id="UP000239480"/>
    </source>
</evidence>
<name>A0A2T0RVL7_9RHOB</name>
<sequence length="237" mass="25727">MQAVVLCAGRGNRLRPLTDVLPKPLVKVADREIVRSPVEELLNLGINDITFVVKYRSAEIEDFIRKNYSGEFRFVDQIGLGGTGAAILSARDHVSDEFMMLYGDNVFSPGTVRALFEAPGDGAVGVMRSPEPERYGCVELNAHGNVRRIVEKPKAPDSNLVVVGGYRFPPDIMQYLSTIAPSARGELETPDAVNLSIEAGSTYSCSSMEGTIDIATVEDIARYEAALCPEVQSRSTG</sequence>
<dbReference type="GO" id="GO:0016779">
    <property type="term" value="F:nucleotidyltransferase activity"/>
    <property type="evidence" value="ECO:0007669"/>
    <property type="project" value="UniProtKB-KW"/>
</dbReference>
<proteinExistence type="predicted"/>
<keyword evidence="5" id="KW-1185">Reference proteome</keyword>
<dbReference type="Gene3D" id="3.90.550.10">
    <property type="entry name" value="Spore Coat Polysaccharide Biosynthesis Protein SpsA, Chain A"/>
    <property type="match status" value="1"/>
</dbReference>
<dbReference type="SUPFAM" id="SSF53448">
    <property type="entry name" value="Nucleotide-diphospho-sugar transferases"/>
    <property type="match status" value="1"/>
</dbReference>
<evidence type="ECO:0000256" key="1">
    <source>
        <dbReference type="ARBA" id="ARBA00022679"/>
    </source>
</evidence>